<evidence type="ECO:0000256" key="2">
    <source>
        <dbReference type="SAM" id="Phobius"/>
    </source>
</evidence>
<dbReference type="KEGG" id="palb:EJC50_27375"/>
<keyword evidence="2" id="KW-0472">Membrane</keyword>
<dbReference type="OrthoDB" id="5508079at2"/>
<keyword evidence="2" id="KW-0812">Transmembrane</keyword>
<dbReference type="GO" id="GO:0005886">
    <property type="term" value="C:plasma membrane"/>
    <property type="evidence" value="ECO:0007669"/>
    <property type="project" value="TreeGrafter"/>
</dbReference>
<dbReference type="GO" id="GO:0006465">
    <property type="term" value="P:signal peptide processing"/>
    <property type="evidence" value="ECO:0007669"/>
    <property type="project" value="TreeGrafter"/>
</dbReference>
<proteinExistence type="inferred from homology"/>
<sequence>MGGIVVSTMVVLLVAAAFISDIRSMRIPNKLTVSFLGAGVLYHLIAEGLNGVGYSLLGALAGLLPLLILYALRGIGAGDVKFFAALGALIGAVNVLHVLTSSVLYGGLLGVLMLAFNKTPRKRLMLGIVSVLVTSKTEGTRFPFMIAVVPGVITAWYFIAS</sequence>
<dbReference type="PANTHER" id="PTHR30487">
    <property type="entry name" value="TYPE 4 PREPILIN-LIKE PROTEINS LEADER PEPTIDE-PROCESSING ENZYME"/>
    <property type="match status" value="1"/>
</dbReference>
<reference evidence="5" key="1">
    <citation type="submission" date="2018-12" db="EMBL/GenBank/DDBJ databases">
        <title>Genome sequence of Peanibacillus sp.</title>
        <authorList>
            <person name="Subramani G."/>
            <person name="Srinivasan S."/>
            <person name="Kim M.K."/>
        </authorList>
    </citation>
    <scope>NUCLEOTIDE SEQUENCE [LARGE SCALE GENOMIC DNA]</scope>
    <source>
        <strain evidence="5">18JY67-1</strain>
    </source>
</reference>
<dbReference type="Proteomes" id="UP000272528">
    <property type="component" value="Chromosome"/>
</dbReference>
<dbReference type="PANTHER" id="PTHR30487:SF0">
    <property type="entry name" value="PREPILIN LEADER PEPTIDASE_N-METHYLTRANSFERASE-RELATED"/>
    <property type="match status" value="1"/>
</dbReference>
<feature type="transmembrane region" description="Helical" evidence="2">
    <location>
        <begin position="27"/>
        <end position="45"/>
    </location>
</feature>
<dbReference type="Gene3D" id="1.20.120.1220">
    <property type="match status" value="1"/>
</dbReference>
<gene>
    <name evidence="4" type="ORF">EJC50_27375</name>
</gene>
<keyword evidence="5" id="KW-1185">Reference proteome</keyword>
<dbReference type="GO" id="GO:0004190">
    <property type="term" value="F:aspartic-type endopeptidase activity"/>
    <property type="evidence" value="ECO:0007669"/>
    <property type="project" value="InterPro"/>
</dbReference>
<organism evidence="4 5">
    <name type="scientific">Paenibacillus albus</name>
    <dbReference type="NCBI Taxonomy" id="2495582"/>
    <lineage>
        <taxon>Bacteria</taxon>
        <taxon>Bacillati</taxon>
        <taxon>Bacillota</taxon>
        <taxon>Bacilli</taxon>
        <taxon>Bacillales</taxon>
        <taxon>Paenibacillaceae</taxon>
        <taxon>Paenibacillus</taxon>
    </lineage>
</organism>
<feature type="transmembrane region" description="Helical" evidence="2">
    <location>
        <begin position="142"/>
        <end position="159"/>
    </location>
</feature>
<comment type="similarity">
    <text evidence="1">Belongs to the peptidase A24 family.</text>
</comment>
<evidence type="ECO:0000313" key="4">
    <source>
        <dbReference type="EMBL" id="AZN43002.1"/>
    </source>
</evidence>
<dbReference type="Pfam" id="PF01478">
    <property type="entry name" value="Peptidase_A24"/>
    <property type="match status" value="1"/>
</dbReference>
<keyword evidence="2" id="KW-1133">Transmembrane helix</keyword>
<evidence type="ECO:0000256" key="1">
    <source>
        <dbReference type="ARBA" id="ARBA00005801"/>
    </source>
</evidence>
<evidence type="ECO:0000313" key="5">
    <source>
        <dbReference type="Proteomes" id="UP000272528"/>
    </source>
</evidence>
<feature type="domain" description="Prepilin type IV endopeptidase peptidase" evidence="3">
    <location>
        <begin position="10"/>
        <end position="111"/>
    </location>
</feature>
<dbReference type="InterPro" id="IPR000045">
    <property type="entry name" value="Prepilin_IV_endopep_pep"/>
</dbReference>
<dbReference type="InterPro" id="IPR050882">
    <property type="entry name" value="Prepilin_peptidase/N-MTase"/>
</dbReference>
<dbReference type="RefSeq" id="WP_126019179.1">
    <property type="nucleotide sequence ID" value="NZ_CP034437.1"/>
</dbReference>
<feature type="transmembrane region" description="Helical" evidence="2">
    <location>
        <begin position="52"/>
        <end position="71"/>
    </location>
</feature>
<name>A0A3S9ABA2_9BACL</name>
<accession>A0A3S9ABA2</accession>
<protein>
    <submittedName>
        <fullName evidence="4">Prepilin peptidase</fullName>
    </submittedName>
</protein>
<feature type="transmembrane region" description="Helical" evidence="2">
    <location>
        <begin position="83"/>
        <end position="116"/>
    </location>
</feature>
<dbReference type="EMBL" id="CP034437">
    <property type="protein sequence ID" value="AZN43002.1"/>
    <property type="molecule type" value="Genomic_DNA"/>
</dbReference>
<dbReference type="AlphaFoldDB" id="A0A3S9ABA2"/>
<evidence type="ECO:0000259" key="3">
    <source>
        <dbReference type="Pfam" id="PF01478"/>
    </source>
</evidence>